<evidence type="ECO:0000259" key="1">
    <source>
        <dbReference type="Pfam" id="PF05347"/>
    </source>
</evidence>
<gene>
    <name evidence="2" type="ORF">PPRIM_AZ9-3.1.T0680068</name>
</gene>
<keyword evidence="3" id="KW-1185">Reference proteome</keyword>
<dbReference type="OMA" id="YPSKNRF"/>
<dbReference type="Proteomes" id="UP000688137">
    <property type="component" value="Unassembled WGS sequence"/>
</dbReference>
<organism evidence="2 3">
    <name type="scientific">Paramecium primaurelia</name>
    <dbReference type="NCBI Taxonomy" id="5886"/>
    <lineage>
        <taxon>Eukaryota</taxon>
        <taxon>Sar</taxon>
        <taxon>Alveolata</taxon>
        <taxon>Ciliophora</taxon>
        <taxon>Intramacronucleata</taxon>
        <taxon>Oligohymenophorea</taxon>
        <taxon>Peniculida</taxon>
        <taxon>Parameciidae</taxon>
        <taxon>Paramecium</taxon>
    </lineage>
</organism>
<name>A0A8S1MR44_PARPR</name>
<protein>
    <recommendedName>
        <fullName evidence="1">Complex 1 LYR protein domain-containing protein</fullName>
    </recommendedName>
</protein>
<dbReference type="Pfam" id="PF05347">
    <property type="entry name" value="Complex1_LYR"/>
    <property type="match status" value="1"/>
</dbReference>
<dbReference type="CDD" id="cd20251">
    <property type="entry name" value="Complex1_LYR_SF"/>
    <property type="match status" value="1"/>
</dbReference>
<evidence type="ECO:0000313" key="2">
    <source>
        <dbReference type="EMBL" id="CAD8082650.1"/>
    </source>
</evidence>
<comment type="caution">
    <text evidence="2">The sequence shown here is derived from an EMBL/GenBank/DDBJ whole genome shotgun (WGS) entry which is preliminary data.</text>
</comment>
<proteinExistence type="predicted"/>
<evidence type="ECO:0000313" key="3">
    <source>
        <dbReference type="Proteomes" id="UP000688137"/>
    </source>
</evidence>
<accession>A0A8S1MR44</accession>
<feature type="domain" description="Complex 1 LYR protein" evidence="1">
    <location>
        <begin position="13"/>
        <end position="66"/>
    </location>
</feature>
<dbReference type="EMBL" id="CAJJDM010000071">
    <property type="protein sequence ID" value="CAD8082650.1"/>
    <property type="molecule type" value="Genomic_DNA"/>
</dbReference>
<dbReference type="InterPro" id="IPR008011">
    <property type="entry name" value="Complex1_LYR_dom"/>
</dbReference>
<sequence length="104" mass="12659">MQHTIQEIQAMSILTLYRMLIKNVQYYPSKNRFKIMLAIKESFRDNRQLNDPKRITQEIKIAQMGLRNLEMYRIKNNEMKDVYKVKDDGFQDSMNPKDKNFIYF</sequence>
<dbReference type="AlphaFoldDB" id="A0A8S1MR44"/>
<reference evidence="2" key="1">
    <citation type="submission" date="2021-01" db="EMBL/GenBank/DDBJ databases">
        <authorList>
            <consortium name="Genoscope - CEA"/>
            <person name="William W."/>
        </authorList>
    </citation>
    <scope>NUCLEOTIDE SEQUENCE</scope>
</reference>